<protein>
    <submittedName>
        <fullName evidence="2">Uncharacterized protein</fullName>
    </submittedName>
</protein>
<sequence>MFDVRVIDFAHSTHANLPNNNHSSSSPLSSPNKSMMIQHHGYDEGFVYGLDNLNIKMMKRKIQNKLGIEIDEMHSI</sequence>
<name>A0A1Y3B4S5_EURMA</name>
<keyword evidence="3" id="KW-1185">Reference proteome</keyword>
<dbReference type="AlphaFoldDB" id="A0A1Y3B4S5"/>
<accession>A0A1Y3B4S5</accession>
<reference evidence="2 3" key="1">
    <citation type="submission" date="2017-03" db="EMBL/GenBank/DDBJ databases">
        <title>Genome Survey of Euroglyphus maynei.</title>
        <authorList>
            <person name="Arlian L.G."/>
            <person name="Morgan M.S."/>
            <person name="Rider S.D."/>
        </authorList>
    </citation>
    <scope>NUCLEOTIDE SEQUENCE [LARGE SCALE GENOMIC DNA]</scope>
    <source>
        <strain evidence="2">Arlian Lab</strain>
        <tissue evidence="2">Whole body</tissue>
    </source>
</reference>
<dbReference type="Gene3D" id="3.30.470.160">
    <property type="entry name" value="Inositol polyphosphate kinase"/>
    <property type="match status" value="1"/>
</dbReference>
<evidence type="ECO:0000313" key="3">
    <source>
        <dbReference type="Proteomes" id="UP000194236"/>
    </source>
</evidence>
<proteinExistence type="predicted"/>
<evidence type="ECO:0000256" key="1">
    <source>
        <dbReference type="SAM" id="MobiDB-lite"/>
    </source>
</evidence>
<gene>
    <name evidence="2" type="ORF">BLA29_010916</name>
</gene>
<dbReference type="InterPro" id="IPR038286">
    <property type="entry name" value="IPK_sf"/>
</dbReference>
<evidence type="ECO:0000313" key="2">
    <source>
        <dbReference type="EMBL" id="OTF74606.1"/>
    </source>
</evidence>
<feature type="region of interest" description="Disordered" evidence="1">
    <location>
        <begin position="15"/>
        <end position="34"/>
    </location>
</feature>
<dbReference type="SUPFAM" id="SSF56104">
    <property type="entry name" value="SAICAR synthase-like"/>
    <property type="match status" value="1"/>
</dbReference>
<dbReference type="Proteomes" id="UP000194236">
    <property type="component" value="Unassembled WGS sequence"/>
</dbReference>
<organism evidence="2 3">
    <name type="scientific">Euroglyphus maynei</name>
    <name type="common">Mayne's house dust mite</name>
    <dbReference type="NCBI Taxonomy" id="6958"/>
    <lineage>
        <taxon>Eukaryota</taxon>
        <taxon>Metazoa</taxon>
        <taxon>Ecdysozoa</taxon>
        <taxon>Arthropoda</taxon>
        <taxon>Chelicerata</taxon>
        <taxon>Arachnida</taxon>
        <taxon>Acari</taxon>
        <taxon>Acariformes</taxon>
        <taxon>Sarcoptiformes</taxon>
        <taxon>Astigmata</taxon>
        <taxon>Psoroptidia</taxon>
        <taxon>Analgoidea</taxon>
        <taxon>Pyroglyphidae</taxon>
        <taxon>Pyroglyphinae</taxon>
        <taxon>Euroglyphus</taxon>
    </lineage>
</organism>
<comment type="caution">
    <text evidence="2">The sequence shown here is derived from an EMBL/GenBank/DDBJ whole genome shotgun (WGS) entry which is preliminary data.</text>
</comment>
<dbReference type="EMBL" id="MUJZ01046218">
    <property type="protein sequence ID" value="OTF74606.1"/>
    <property type="molecule type" value="Genomic_DNA"/>
</dbReference>
<feature type="compositionally biased region" description="Low complexity" evidence="1">
    <location>
        <begin position="16"/>
        <end position="34"/>
    </location>
</feature>